<keyword evidence="3 6" id="KW-0249">Electron transport</keyword>
<keyword evidence="2 6" id="KW-0813">Transport</keyword>
<feature type="region of interest" description="Disordered" evidence="7">
    <location>
        <begin position="78"/>
        <end position="99"/>
    </location>
</feature>
<reference evidence="9 10" key="1">
    <citation type="journal article" date="2007" name="Nat. Biotechnol.">
        <title>Complete genome sequence of the myxobacterium Sorangium cellulosum.</title>
        <authorList>
            <person name="Schneiker S."/>
            <person name="Perlova O."/>
            <person name="Kaiser O."/>
            <person name="Gerth K."/>
            <person name="Alici A."/>
            <person name="Altmeyer M.O."/>
            <person name="Bartels D."/>
            <person name="Bekel T."/>
            <person name="Beyer S."/>
            <person name="Bode E."/>
            <person name="Bode H.B."/>
            <person name="Bolten C.J."/>
            <person name="Choudhuri J.V."/>
            <person name="Doss S."/>
            <person name="Elnakady Y.A."/>
            <person name="Frank B."/>
            <person name="Gaigalat L."/>
            <person name="Goesmann A."/>
            <person name="Groeger C."/>
            <person name="Gross F."/>
            <person name="Jelsbak L."/>
            <person name="Jelsbak L."/>
            <person name="Kalinowski J."/>
            <person name="Kegler C."/>
            <person name="Knauber T."/>
            <person name="Konietzny S."/>
            <person name="Kopp M."/>
            <person name="Krause L."/>
            <person name="Krug D."/>
            <person name="Linke B."/>
            <person name="Mahmud T."/>
            <person name="Martinez-Arias R."/>
            <person name="McHardy A.C."/>
            <person name="Merai M."/>
            <person name="Meyer F."/>
            <person name="Mormann S."/>
            <person name="Munoz-Dorado J."/>
            <person name="Perez J."/>
            <person name="Pradella S."/>
            <person name="Rachid S."/>
            <person name="Raddatz G."/>
            <person name="Rosenau F."/>
            <person name="Rueckert C."/>
            <person name="Sasse F."/>
            <person name="Scharfe M."/>
            <person name="Schuster S.C."/>
            <person name="Suen G."/>
            <person name="Treuner-Lange A."/>
            <person name="Velicer G.J."/>
            <person name="Vorholter F.-J."/>
            <person name="Weissman K.J."/>
            <person name="Welch R.D."/>
            <person name="Wenzel S.C."/>
            <person name="Whitworth D.E."/>
            <person name="Wilhelm S."/>
            <person name="Wittmann C."/>
            <person name="Bloecker H."/>
            <person name="Puehler A."/>
            <person name="Mueller R."/>
        </authorList>
    </citation>
    <scope>NUCLEOTIDE SEQUENCE [LARGE SCALE GENOMIC DNA]</scope>
    <source>
        <strain evidence="10">So ce56</strain>
    </source>
</reference>
<feature type="domain" description="Glutaredoxin" evidence="8">
    <location>
        <begin position="8"/>
        <end position="65"/>
    </location>
</feature>
<dbReference type="Proteomes" id="UP000002139">
    <property type="component" value="Chromosome"/>
</dbReference>
<dbReference type="Gene3D" id="3.40.30.10">
    <property type="entry name" value="Glutaredoxin"/>
    <property type="match status" value="1"/>
</dbReference>
<keyword evidence="4" id="KW-1015">Disulfide bond</keyword>
<keyword evidence="5 6" id="KW-0676">Redox-active center</keyword>
<evidence type="ECO:0000313" key="10">
    <source>
        <dbReference type="Proteomes" id="UP000002139"/>
    </source>
</evidence>
<evidence type="ECO:0000256" key="7">
    <source>
        <dbReference type="SAM" id="MobiDB-lite"/>
    </source>
</evidence>
<organism evidence="9 10">
    <name type="scientific">Sorangium cellulosum (strain So ce56)</name>
    <name type="common">Polyangium cellulosum (strain So ce56)</name>
    <dbReference type="NCBI Taxonomy" id="448385"/>
    <lineage>
        <taxon>Bacteria</taxon>
        <taxon>Pseudomonadati</taxon>
        <taxon>Myxococcota</taxon>
        <taxon>Polyangia</taxon>
        <taxon>Polyangiales</taxon>
        <taxon>Polyangiaceae</taxon>
        <taxon>Sorangium</taxon>
    </lineage>
</organism>
<dbReference type="Pfam" id="PF00462">
    <property type="entry name" value="Glutaredoxin"/>
    <property type="match status" value="1"/>
</dbReference>
<protein>
    <recommendedName>
        <fullName evidence="6">Glutaredoxin</fullName>
    </recommendedName>
</protein>
<gene>
    <name evidence="9" type="ordered locus">sce7924</name>
</gene>
<dbReference type="PANTHER" id="PTHR45694:SF18">
    <property type="entry name" value="GLUTAREDOXIN-1-RELATED"/>
    <property type="match status" value="1"/>
</dbReference>
<name>A9FG74_SORC5</name>
<dbReference type="PROSITE" id="PS00195">
    <property type="entry name" value="GLUTAREDOXIN_1"/>
    <property type="match status" value="1"/>
</dbReference>
<comment type="similarity">
    <text evidence="1 6">Belongs to the glutaredoxin family.</text>
</comment>
<dbReference type="CDD" id="cd03418">
    <property type="entry name" value="GRX_GRXb_1_3_like"/>
    <property type="match status" value="1"/>
</dbReference>
<dbReference type="EMBL" id="AM746676">
    <property type="protein sequence ID" value="CAN98094.1"/>
    <property type="molecule type" value="Genomic_DNA"/>
</dbReference>
<evidence type="ECO:0000256" key="6">
    <source>
        <dbReference type="RuleBase" id="RU364065"/>
    </source>
</evidence>
<dbReference type="PRINTS" id="PR00160">
    <property type="entry name" value="GLUTAREDOXIN"/>
</dbReference>
<comment type="function">
    <text evidence="6">Has a glutathione-disulfide oxidoreductase activity in the presence of NADPH and glutathione reductase. Reduces low molecular weight disulfides and proteins.</text>
</comment>
<dbReference type="SUPFAM" id="SSF52833">
    <property type="entry name" value="Thioredoxin-like"/>
    <property type="match status" value="1"/>
</dbReference>
<keyword evidence="6" id="KW-0963">Cytoplasm</keyword>
<dbReference type="HOGENOM" id="CLU_026126_7_3_7"/>
<evidence type="ECO:0000256" key="4">
    <source>
        <dbReference type="ARBA" id="ARBA00023157"/>
    </source>
</evidence>
<dbReference type="InterPro" id="IPR011767">
    <property type="entry name" value="GLR_AS"/>
</dbReference>
<dbReference type="InterPro" id="IPR014025">
    <property type="entry name" value="Glutaredoxin_subgr"/>
</dbReference>
<dbReference type="PANTHER" id="PTHR45694">
    <property type="entry name" value="GLUTAREDOXIN 2"/>
    <property type="match status" value="1"/>
</dbReference>
<dbReference type="GO" id="GO:0005737">
    <property type="term" value="C:cytoplasm"/>
    <property type="evidence" value="ECO:0007669"/>
    <property type="project" value="TreeGrafter"/>
</dbReference>
<evidence type="ECO:0000259" key="8">
    <source>
        <dbReference type="Pfam" id="PF00462"/>
    </source>
</evidence>
<keyword evidence="10" id="KW-1185">Reference proteome</keyword>
<dbReference type="InterPro" id="IPR011900">
    <property type="entry name" value="GRX_bact"/>
</dbReference>
<dbReference type="eggNOG" id="COG0695">
    <property type="taxonomic scope" value="Bacteria"/>
</dbReference>
<evidence type="ECO:0000256" key="5">
    <source>
        <dbReference type="ARBA" id="ARBA00023284"/>
    </source>
</evidence>
<evidence type="ECO:0000256" key="3">
    <source>
        <dbReference type="ARBA" id="ARBA00022982"/>
    </source>
</evidence>
<dbReference type="NCBIfam" id="TIGR02181">
    <property type="entry name" value="GRX_bact"/>
    <property type="match status" value="1"/>
</dbReference>
<dbReference type="STRING" id="448385.sce7924"/>
<proteinExistence type="inferred from homology"/>
<evidence type="ECO:0000313" key="9">
    <source>
        <dbReference type="EMBL" id="CAN98094.1"/>
    </source>
</evidence>
<dbReference type="GO" id="GO:0015038">
    <property type="term" value="F:glutathione disulfide oxidoreductase activity"/>
    <property type="evidence" value="ECO:0007669"/>
    <property type="project" value="UniProtKB-UniRule"/>
</dbReference>
<evidence type="ECO:0000256" key="2">
    <source>
        <dbReference type="ARBA" id="ARBA00022448"/>
    </source>
</evidence>
<dbReference type="KEGG" id="scl:sce7924"/>
<dbReference type="GO" id="GO:0045454">
    <property type="term" value="P:cell redox homeostasis"/>
    <property type="evidence" value="ECO:0007669"/>
    <property type="project" value="InterPro"/>
</dbReference>
<dbReference type="GO" id="GO:0034599">
    <property type="term" value="P:cellular response to oxidative stress"/>
    <property type="evidence" value="ECO:0007669"/>
    <property type="project" value="TreeGrafter"/>
</dbReference>
<dbReference type="PROSITE" id="PS51354">
    <property type="entry name" value="GLUTAREDOXIN_2"/>
    <property type="match status" value="1"/>
</dbReference>
<accession>A9FG74</accession>
<sequence length="99" mass="10843">MPMQAAEVTIYVTDYCPYCAMAKRLLTQKQARFTEINVENRDDLRAWLVKASGQRTVPQIFINGASIGGFSDLSALDKEGGLDPRLGEAPSADAPPMPR</sequence>
<dbReference type="InterPro" id="IPR036249">
    <property type="entry name" value="Thioredoxin-like_sf"/>
</dbReference>
<evidence type="ECO:0000256" key="1">
    <source>
        <dbReference type="ARBA" id="ARBA00007787"/>
    </source>
</evidence>
<dbReference type="AlphaFoldDB" id="A9FG74"/>
<dbReference type="InterPro" id="IPR002109">
    <property type="entry name" value="Glutaredoxin"/>
</dbReference>